<dbReference type="SUPFAM" id="SSF57716">
    <property type="entry name" value="Glucocorticoid receptor-like (DNA-binding domain)"/>
    <property type="match status" value="1"/>
</dbReference>
<keyword evidence="2 5" id="KW-0863">Zinc-finger</keyword>
<reference evidence="8 9" key="1">
    <citation type="submission" date="2023-11" db="EMBL/GenBank/DDBJ databases">
        <authorList>
            <person name="Hedman E."/>
            <person name="Englund M."/>
            <person name="Stromberg M."/>
            <person name="Nyberg Akerstrom W."/>
            <person name="Nylinder S."/>
            <person name="Jareborg N."/>
            <person name="Kallberg Y."/>
            <person name="Kronander E."/>
        </authorList>
    </citation>
    <scope>NUCLEOTIDE SEQUENCE [LARGE SCALE GENOMIC DNA]</scope>
</reference>
<proteinExistence type="predicted"/>
<keyword evidence="6" id="KW-0175">Coiled coil</keyword>
<dbReference type="PROSITE" id="PS50950">
    <property type="entry name" value="ZF_THAP"/>
    <property type="match status" value="1"/>
</dbReference>
<keyword evidence="9" id="KW-1185">Reference proteome</keyword>
<evidence type="ECO:0000256" key="3">
    <source>
        <dbReference type="ARBA" id="ARBA00022833"/>
    </source>
</evidence>
<dbReference type="InterPro" id="IPR038441">
    <property type="entry name" value="THAP_Znf_sf"/>
</dbReference>
<evidence type="ECO:0000313" key="8">
    <source>
        <dbReference type="EMBL" id="CAK1595386.1"/>
    </source>
</evidence>
<comment type="caution">
    <text evidence="8">The sequence shown here is derived from an EMBL/GenBank/DDBJ whole genome shotgun (WGS) entry which is preliminary data.</text>
</comment>
<evidence type="ECO:0000256" key="1">
    <source>
        <dbReference type="ARBA" id="ARBA00022723"/>
    </source>
</evidence>
<sequence>MPNCILRYCKNYSKRTTKYSNGVTFHKFPRPGHEKREQWIKFVQTNRSEDTWLPSDHTCICSEHFREEDFYLTKTGRRYLTKSAVPFEKLSSEDNQHNISSTSFLNVEVSDSESIFDTPIQIQLKKDLRKNIAAKKKLLETNVKLRRQCRYLKLKNQQLTDIIKNLKSKIVKLESVIDNENKLSQDAAVVEKK</sequence>
<dbReference type="Proteomes" id="UP001314205">
    <property type="component" value="Unassembled WGS sequence"/>
</dbReference>
<organism evidence="8 9">
    <name type="scientific">Parnassius mnemosyne</name>
    <name type="common">clouded apollo</name>
    <dbReference type="NCBI Taxonomy" id="213953"/>
    <lineage>
        <taxon>Eukaryota</taxon>
        <taxon>Metazoa</taxon>
        <taxon>Ecdysozoa</taxon>
        <taxon>Arthropoda</taxon>
        <taxon>Hexapoda</taxon>
        <taxon>Insecta</taxon>
        <taxon>Pterygota</taxon>
        <taxon>Neoptera</taxon>
        <taxon>Endopterygota</taxon>
        <taxon>Lepidoptera</taxon>
        <taxon>Glossata</taxon>
        <taxon>Ditrysia</taxon>
        <taxon>Papilionoidea</taxon>
        <taxon>Papilionidae</taxon>
        <taxon>Parnassiinae</taxon>
        <taxon>Parnassini</taxon>
        <taxon>Parnassius</taxon>
        <taxon>Driopa</taxon>
    </lineage>
</organism>
<dbReference type="EMBL" id="CAVLGL010000092">
    <property type="protein sequence ID" value="CAK1595386.1"/>
    <property type="molecule type" value="Genomic_DNA"/>
</dbReference>
<dbReference type="InterPro" id="IPR052224">
    <property type="entry name" value="THAP_domain_protein"/>
</dbReference>
<dbReference type="AlphaFoldDB" id="A0AAV1LJT9"/>
<feature type="domain" description="THAP-type" evidence="7">
    <location>
        <begin position="1"/>
        <end position="89"/>
    </location>
</feature>
<evidence type="ECO:0000259" key="7">
    <source>
        <dbReference type="PROSITE" id="PS50950"/>
    </source>
</evidence>
<protein>
    <recommendedName>
        <fullName evidence="7">THAP-type domain-containing protein</fullName>
    </recommendedName>
</protein>
<accession>A0AAV1LJT9</accession>
<dbReference type="GO" id="GO:0003677">
    <property type="term" value="F:DNA binding"/>
    <property type="evidence" value="ECO:0007669"/>
    <property type="project" value="UniProtKB-UniRule"/>
</dbReference>
<evidence type="ECO:0000256" key="6">
    <source>
        <dbReference type="SAM" id="Coils"/>
    </source>
</evidence>
<dbReference type="Pfam" id="PF05485">
    <property type="entry name" value="THAP"/>
    <property type="match status" value="1"/>
</dbReference>
<evidence type="ECO:0000256" key="5">
    <source>
        <dbReference type="PROSITE-ProRule" id="PRU00309"/>
    </source>
</evidence>
<keyword evidence="1" id="KW-0479">Metal-binding</keyword>
<dbReference type="InterPro" id="IPR006612">
    <property type="entry name" value="THAP_Znf"/>
</dbReference>
<dbReference type="SMART" id="SM00980">
    <property type="entry name" value="THAP"/>
    <property type="match status" value="1"/>
</dbReference>
<feature type="coiled-coil region" evidence="6">
    <location>
        <begin position="156"/>
        <end position="183"/>
    </location>
</feature>
<evidence type="ECO:0000256" key="4">
    <source>
        <dbReference type="ARBA" id="ARBA00023125"/>
    </source>
</evidence>
<name>A0AAV1LJT9_9NEOP</name>
<dbReference type="PANTHER" id="PTHR46927:SF3">
    <property type="entry name" value="THAP-TYPE DOMAIN-CONTAINING PROTEIN"/>
    <property type="match status" value="1"/>
</dbReference>
<dbReference type="PANTHER" id="PTHR46927">
    <property type="entry name" value="AGAP005574-PA"/>
    <property type="match status" value="1"/>
</dbReference>
<keyword evidence="3" id="KW-0862">Zinc</keyword>
<keyword evidence="4 5" id="KW-0238">DNA-binding</keyword>
<evidence type="ECO:0000313" key="9">
    <source>
        <dbReference type="Proteomes" id="UP001314205"/>
    </source>
</evidence>
<dbReference type="GO" id="GO:0008270">
    <property type="term" value="F:zinc ion binding"/>
    <property type="evidence" value="ECO:0007669"/>
    <property type="project" value="UniProtKB-KW"/>
</dbReference>
<dbReference type="SMART" id="SM00692">
    <property type="entry name" value="DM3"/>
    <property type="match status" value="1"/>
</dbReference>
<evidence type="ECO:0000256" key="2">
    <source>
        <dbReference type="ARBA" id="ARBA00022771"/>
    </source>
</evidence>
<gene>
    <name evidence="8" type="ORF">PARMNEM_LOCUS14875</name>
</gene>
<dbReference type="Gene3D" id="6.20.210.20">
    <property type="entry name" value="THAP domain"/>
    <property type="match status" value="1"/>
</dbReference>